<organism evidence="1 2">
    <name type="scientific">Rosa chinensis</name>
    <name type="common">China rose</name>
    <dbReference type="NCBI Taxonomy" id="74649"/>
    <lineage>
        <taxon>Eukaryota</taxon>
        <taxon>Viridiplantae</taxon>
        <taxon>Streptophyta</taxon>
        <taxon>Embryophyta</taxon>
        <taxon>Tracheophyta</taxon>
        <taxon>Spermatophyta</taxon>
        <taxon>Magnoliopsida</taxon>
        <taxon>eudicotyledons</taxon>
        <taxon>Gunneridae</taxon>
        <taxon>Pentapetalae</taxon>
        <taxon>rosids</taxon>
        <taxon>fabids</taxon>
        <taxon>Rosales</taxon>
        <taxon>Rosaceae</taxon>
        <taxon>Rosoideae</taxon>
        <taxon>Rosoideae incertae sedis</taxon>
        <taxon>Rosa</taxon>
    </lineage>
</organism>
<protein>
    <submittedName>
        <fullName evidence="1">Uncharacterized protein</fullName>
    </submittedName>
</protein>
<evidence type="ECO:0000313" key="2">
    <source>
        <dbReference type="Proteomes" id="UP000238479"/>
    </source>
</evidence>
<comment type="caution">
    <text evidence="1">The sequence shown here is derived from an EMBL/GenBank/DDBJ whole genome shotgun (WGS) entry which is preliminary data.</text>
</comment>
<dbReference type="EMBL" id="PDCK01000040">
    <property type="protein sequence ID" value="PRQ50634.1"/>
    <property type="molecule type" value="Genomic_DNA"/>
</dbReference>
<dbReference type="Proteomes" id="UP000238479">
    <property type="component" value="Chromosome 2"/>
</dbReference>
<evidence type="ECO:0000313" key="1">
    <source>
        <dbReference type="EMBL" id="PRQ50634.1"/>
    </source>
</evidence>
<reference evidence="1 2" key="1">
    <citation type="journal article" date="2018" name="Nat. Genet.">
        <title>The Rosa genome provides new insights in the design of modern roses.</title>
        <authorList>
            <person name="Bendahmane M."/>
        </authorList>
    </citation>
    <scope>NUCLEOTIDE SEQUENCE [LARGE SCALE GENOMIC DNA]</scope>
    <source>
        <strain evidence="2">cv. Old Blush</strain>
    </source>
</reference>
<dbReference type="Gramene" id="PRQ50634">
    <property type="protein sequence ID" value="PRQ50634"/>
    <property type="gene ID" value="RchiOBHm_Chr2g0135441"/>
</dbReference>
<dbReference type="AlphaFoldDB" id="A0A2P6RW34"/>
<name>A0A2P6RW34_ROSCH</name>
<sequence length="71" mass="8118">MNLKMLMMRMNFALEIGKKMENRVHKQLNITSTYGGISSSSSTYCYVAKFILCTKIHVMVTETFVGEYLIA</sequence>
<accession>A0A2P6RW34</accession>
<keyword evidence="2" id="KW-1185">Reference proteome</keyword>
<gene>
    <name evidence="1" type="ORF">RchiOBHm_Chr2g0135441</name>
</gene>
<proteinExistence type="predicted"/>